<feature type="transmembrane region" description="Helical" evidence="1">
    <location>
        <begin position="60"/>
        <end position="81"/>
    </location>
</feature>
<keyword evidence="1" id="KW-0472">Membrane</keyword>
<dbReference type="InterPro" id="IPR058775">
    <property type="entry name" value="DUF8054_M"/>
</dbReference>
<dbReference type="RefSeq" id="WP_310928670.1">
    <property type="nucleotide sequence ID" value="NZ_JAMQOQ010000002.1"/>
</dbReference>
<dbReference type="EMBL" id="JAMQOQ010000002">
    <property type="protein sequence ID" value="MDS0294866.1"/>
    <property type="molecule type" value="Genomic_DNA"/>
</dbReference>
<keyword evidence="1" id="KW-1133">Transmembrane helix</keyword>
<protein>
    <recommendedName>
        <fullName evidence="2">DUF8054 domain-containing protein</fullName>
    </recommendedName>
</protein>
<feature type="transmembrane region" description="Helical" evidence="1">
    <location>
        <begin position="34"/>
        <end position="54"/>
    </location>
</feature>
<evidence type="ECO:0000256" key="1">
    <source>
        <dbReference type="SAM" id="Phobius"/>
    </source>
</evidence>
<name>A0ABU2G246_9EURY</name>
<dbReference type="Proteomes" id="UP001254813">
    <property type="component" value="Unassembled WGS sequence"/>
</dbReference>
<evidence type="ECO:0000313" key="3">
    <source>
        <dbReference type="EMBL" id="MDS0294866.1"/>
    </source>
</evidence>
<reference evidence="3 4" key="1">
    <citation type="submission" date="2022-06" db="EMBL/GenBank/DDBJ databases">
        <title>Halogeometricum sp. a new haloarchaeum isolate from saline soil.</title>
        <authorList>
            <person name="Strakova D."/>
            <person name="Galisteo C."/>
            <person name="Sanchez-Porro C."/>
            <person name="Ventosa A."/>
        </authorList>
    </citation>
    <scope>NUCLEOTIDE SEQUENCE [LARGE SCALE GENOMIC DNA]</scope>
    <source>
        <strain evidence="4">S3BR25-2</strain>
    </source>
</reference>
<keyword evidence="4" id="KW-1185">Reference proteome</keyword>
<evidence type="ECO:0000313" key="4">
    <source>
        <dbReference type="Proteomes" id="UP001254813"/>
    </source>
</evidence>
<proteinExistence type="predicted"/>
<gene>
    <name evidence="3" type="ORF">NDI79_11860</name>
</gene>
<feature type="domain" description="DUF8054" evidence="2">
    <location>
        <begin position="116"/>
        <end position="238"/>
    </location>
</feature>
<comment type="caution">
    <text evidence="3">The sequence shown here is derived from an EMBL/GenBank/DDBJ whole genome shotgun (WGS) entry which is preliminary data.</text>
</comment>
<evidence type="ECO:0000259" key="2">
    <source>
        <dbReference type="Pfam" id="PF26238"/>
    </source>
</evidence>
<keyword evidence="1" id="KW-0812">Transmembrane</keyword>
<accession>A0ABU2G246</accession>
<dbReference type="Pfam" id="PF26238">
    <property type="entry name" value="DUF8054_M"/>
    <property type="match status" value="1"/>
</dbReference>
<organism evidence="3 4">
    <name type="scientific">Halogeometricum luteum</name>
    <dbReference type="NCBI Taxonomy" id="2950537"/>
    <lineage>
        <taxon>Archaea</taxon>
        <taxon>Methanobacteriati</taxon>
        <taxon>Methanobacteriota</taxon>
        <taxon>Stenosarchaea group</taxon>
        <taxon>Halobacteria</taxon>
        <taxon>Halobacteriales</taxon>
        <taxon>Haloferacaceae</taxon>
        <taxon>Halogeometricum</taxon>
    </lineage>
</organism>
<sequence length="310" mass="33011">MARVFDRVRRRTATAGTTLRSIALAARRRRDPRVVVLTVAAFAVLAGVVVGTAARWPTAGVVVSFVLAGTAALVVADNPALRAAVRRLPRRAVVGARGLFGGDDSRTPTDAGLDPAESRLRRADLLVDGEGGGAGAPRVDPGFERTWRRRILSMGGRSEDAAALADLLSVPRRDVELSWEAEDGTLVASVGDRSAGRWPSRAAFLADVAAVEEFRTRFPEWWALDATTRVRVLAALRLHLDWCPACDGAVSVSRVGPRGAGPDPHPDSPHPARESVLAATCEACASRLFEASVDPVPLDRPLRRDADAEA</sequence>